<evidence type="ECO:0000256" key="1">
    <source>
        <dbReference type="SAM" id="MobiDB-lite"/>
    </source>
</evidence>
<dbReference type="EMBL" id="JACSDY010000012">
    <property type="protein sequence ID" value="KAF7412828.1"/>
    <property type="molecule type" value="Genomic_DNA"/>
</dbReference>
<proteinExistence type="predicted"/>
<name>A0A834KTR9_VESPE</name>
<sequence>MDDCPYICAGARKVRQPRHLSQASLYCSVYGGGGGTEEGGGGGGGGGGERGQGGIGVGGDEGSSSRGGGRGKCTLTGSYAPTPICSARRSLNVKALTESPG</sequence>
<dbReference type="AlphaFoldDB" id="A0A834KTR9"/>
<organism evidence="2 3">
    <name type="scientific">Vespula pensylvanica</name>
    <name type="common">Western yellow jacket</name>
    <name type="synonym">Wasp</name>
    <dbReference type="NCBI Taxonomy" id="30213"/>
    <lineage>
        <taxon>Eukaryota</taxon>
        <taxon>Metazoa</taxon>
        <taxon>Ecdysozoa</taxon>
        <taxon>Arthropoda</taxon>
        <taxon>Hexapoda</taxon>
        <taxon>Insecta</taxon>
        <taxon>Pterygota</taxon>
        <taxon>Neoptera</taxon>
        <taxon>Endopterygota</taxon>
        <taxon>Hymenoptera</taxon>
        <taxon>Apocrita</taxon>
        <taxon>Aculeata</taxon>
        <taxon>Vespoidea</taxon>
        <taxon>Vespidae</taxon>
        <taxon>Vespinae</taxon>
        <taxon>Vespula</taxon>
    </lineage>
</organism>
<reference evidence="2" key="1">
    <citation type="journal article" date="2020" name="G3 (Bethesda)">
        <title>High-Quality Assemblies for Three Invasive Social Wasps from the &lt;i&gt;Vespula&lt;/i&gt; Genus.</title>
        <authorList>
            <person name="Harrop T.W.R."/>
            <person name="Guhlin J."/>
            <person name="McLaughlin G.M."/>
            <person name="Permina E."/>
            <person name="Stockwell P."/>
            <person name="Gilligan J."/>
            <person name="Le Lec M.F."/>
            <person name="Gruber M.A.M."/>
            <person name="Quinn O."/>
            <person name="Lovegrove M."/>
            <person name="Duncan E.J."/>
            <person name="Remnant E.J."/>
            <person name="Van Eeckhoven J."/>
            <person name="Graham B."/>
            <person name="Knapp R.A."/>
            <person name="Langford K.W."/>
            <person name="Kronenberg Z."/>
            <person name="Press M.O."/>
            <person name="Eacker S.M."/>
            <person name="Wilson-Rankin E.E."/>
            <person name="Purcell J."/>
            <person name="Lester P.J."/>
            <person name="Dearden P.K."/>
        </authorList>
    </citation>
    <scope>NUCLEOTIDE SEQUENCE</scope>
    <source>
        <strain evidence="2">Volc-1</strain>
    </source>
</reference>
<feature type="region of interest" description="Disordered" evidence="1">
    <location>
        <begin position="37"/>
        <end position="73"/>
    </location>
</feature>
<feature type="compositionally biased region" description="Gly residues" evidence="1">
    <location>
        <begin position="37"/>
        <end position="71"/>
    </location>
</feature>
<protein>
    <submittedName>
        <fullName evidence="2">Uncharacterized protein</fullName>
    </submittedName>
</protein>
<dbReference type="Proteomes" id="UP000600918">
    <property type="component" value="Unassembled WGS sequence"/>
</dbReference>
<comment type="caution">
    <text evidence="2">The sequence shown here is derived from an EMBL/GenBank/DDBJ whole genome shotgun (WGS) entry which is preliminary data.</text>
</comment>
<gene>
    <name evidence="2" type="ORF">H0235_012679</name>
</gene>
<keyword evidence="3" id="KW-1185">Reference proteome</keyword>
<evidence type="ECO:0000313" key="2">
    <source>
        <dbReference type="EMBL" id="KAF7412828.1"/>
    </source>
</evidence>
<accession>A0A834KTR9</accession>
<evidence type="ECO:0000313" key="3">
    <source>
        <dbReference type="Proteomes" id="UP000600918"/>
    </source>
</evidence>